<dbReference type="Proteomes" id="UP001237642">
    <property type="component" value="Unassembled WGS sequence"/>
</dbReference>
<dbReference type="PANTHER" id="PTHR23272:SF193">
    <property type="entry name" value="OS07G0624100 PROTEIN"/>
    <property type="match status" value="1"/>
</dbReference>
<comment type="caution">
    <text evidence="2">The sequence shown here is derived from an EMBL/GenBank/DDBJ whole genome shotgun (WGS) entry which is preliminary data.</text>
</comment>
<sequence>MYDAEMVAKLVVKVESILQRLYACYNVGADGEKTENCRADSPPKTVNKEVRKRRLLENYLQQQQMETTEKKNDLDVYLAEEPLNPMTEIFSILLWWKDNASRYKILSQIAKDVLAIPVSSVASESAFSTSGRILDPFRSSLSPKMVEALVCTQSWLKGSGGIKSNTYLDESHSYEFLELEEDAKGKVKDVSIDKGKIKKINVADD</sequence>
<dbReference type="SUPFAM" id="SSF53098">
    <property type="entry name" value="Ribonuclease H-like"/>
    <property type="match status" value="1"/>
</dbReference>
<reference evidence="2" key="1">
    <citation type="submission" date="2023-02" db="EMBL/GenBank/DDBJ databases">
        <title>Genome of toxic invasive species Heracleum sosnowskyi carries increased number of genes despite the absence of recent whole-genome duplications.</title>
        <authorList>
            <person name="Schelkunov M."/>
            <person name="Shtratnikova V."/>
            <person name="Makarenko M."/>
            <person name="Klepikova A."/>
            <person name="Omelchenko D."/>
            <person name="Novikova G."/>
            <person name="Obukhova E."/>
            <person name="Bogdanov V."/>
            <person name="Penin A."/>
            <person name="Logacheva M."/>
        </authorList>
    </citation>
    <scope>NUCLEOTIDE SEQUENCE</scope>
    <source>
        <strain evidence="2">Hsosn_3</strain>
        <tissue evidence="2">Leaf</tissue>
    </source>
</reference>
<dbReference type="PANTHER" id="PTHR23272">
    <property type="entry name" value="BED FINGER-RELATED"/>
    <property type="match status" value="1"/>
</dbReference>
<accession>A0AAD8HC72</accession>
<protein>
    <submittedName>
        <fullName evidence="2">HAT, C-terminal dimerization domain containing protein</fullName>
    </submittedName>
</protein>
<proteinExistence type="predicted"/>
<gene>
    <name evidence="2" type="ORF">POM88_039053</name>
</gene>
<dbReference type="InterPro" id="IPR012337">
    <property type="entry name" value="RNaseH-like_sf"/>
</dbReference>
<evidence type="ECO:0000259" key="1">
    <source>
        <dbReference type="Pfam" id="PF05699"/>
    </source>
</evidence>
<feature type="domain" description="HAT C-terminal dimerisation" evidence="1">
    <location>
        <begin position="73"/>
        <end position="156"/>
    </location>
</feature>
<dbReference type="Pfam" id="PF05699">
    <property type="entry name" value="Dimer_Tnp_hAT"/>
    <property type="match status" value="1"/>
</dbReference>
<dbReference type="GO" id="GO:0046983">
    <property type="term" value="F:protein dimerization activity"/>
    <property type="evidence" value="ECO:0007669"/>
    <property type="project" value="InterPro"/>
</dbReference>
<dbReference type="EMBL" id="JAUIZM010000009">
    <property type="protein sequence ID" value="KAK1363492.1"/>
    <property type="molecule type" value="Genomic_DNA"/>
</dbReference>
<evidence type="ECO:0000313" key="3">
    <source>
        <dbReference type="Proteomes" id="UP001237642"/>
    </source>
</evidence>
<keyword evidence="3" id="KW-1185">Reference proteome</keyword>
<name>A0AAD8HC72_9APIA</name>
<dbReference type="InterPro" id="IPR008906">
    <property type="entry name" value="HATC_C_dom"/>
</dbReference>
<reference evidence="2" key="2">
    <citation type="submission" date="2023-05" db="EMBL/GenBank/DDBJ databases">
        <authorList>
            <person name="Schelkunov M.I."/>
        </authorList>
    </citation>
    <scope>NUCLEOTIDE SEQUENCE</scope>
    <source>
        <strain evidence="2">Hsosn_3</strain>
        <tissue evidence="2">Leaf</tissue>
    </source>
</reference>
<dbReference type="AlphaFoldDB" id="A0AAD8HC72"/>
<organism evidence="2 3">
    <name type="scientific">Heracleum sosnowskyi</name>
    <dbReference type="NCBI Taxonomy" id="360622"/>
    <lineage>
        <taxon>Eukaryota</taxon>
        <taxon>Viridiplantae</taxon>
        <taxon>Streptophyta</taxon>
        <taxon>Embryophyta</taxon>
        <taxon>Tracheophyta</taxon>
        <taxon>Spermatophyta</taxon>
        <taxon>Magnoliopsida</taxon>
        <taxon>eudicotyledons</taxon>
        <taxon>Gunneridae</taxon>
        <taxon>Pentapetalae</taxon>
        <taxon>asterids</taxon>
        <taxon>campanulids</taxon>
        <taxon>Apiales</taxon>
        <taxon>Apiaceae</taxon>
        <taxon>Apioideae</taxon>
        <taxon>apioid superclade</taxon>
        <taxon>Tordylieae</taxon>
        <taxon>Tordyliinae</taxon>
        <taxon>Heracleum</taxon>
    </lineage>
</organism>
<evidence type="ECO:0000313" key="2">
    <source>
        <dbReference type="EMBL" id="KAK1363492.1"/>
    </source>
</evidence>